<evidence type="ECO:0000313" key="4">
    <source>
        <dbReference type="EMBL" id="PIK41959.1"/>
    </source>
</evidence>
<dbReference type="AlphaFoldDB" id="A0A2G8K1W9"/>
<proteinExistence type="predicted"/>
<name>A0A2G8K1W9_STIJA</name>
<dbReference type="Proteomes" id="UP000230750">
    <property type="component" value="Unassembled WGS sequence"/>
</dbReference>
<reference evidence="4 5" key="1">
    <citation type="journal article" date="2017" name="PLoS Biol.">
        <title>The sea cucumber genome provides insights into morphological evolution and visceral regeneration.</title>
        <authorList>
            <person name="Zhang X."/>
            <person name="Sun L."/>
            <person name="Yuan J."/>
            <person name="Sun Y."/>
            <person name="Gao Y."/>
            <person name="Zhang L."/>
            <person name="Li S."/>
            <person name="Dai H."/>
            <person name="Hamel J.F."/>
            <person name="Liu C."/>
            <person name="Yu Y."/>
            <person name="Liu S."/>
            <person name="Lin W."/>
            <person name="Guo K."/>
            <person name="Jin S."/>
            <person name="Xu P."/>
            <person name="Storey K.B."/>
            <person name="Huan P."/>
            <person name="Zhang T."/>
            <person name="Zhou Y."/>
            <person name="Zhang J."/>
            <person name="Lin C."/>
            <person name="Li X."/>
            <person name="Xing L."/>
            <person name="Huo D."/>
            <person name="Sun M."/>
            <person name="Wang L."/>
            <person name="Mercier A."/>
            <person name="Li F."/>
            <person name="Yang H."/>
            <person name="Xiang J."/>
        </authorList>
    </citation>
    <scope>NUCLEOTIDE SEQUENCE [LARGE SCALE GENOMIC DNA]</scope>
    <source>
        <strain evidence="4">Shaxun</strain>
        <tissue evidence="4">Muscle</tissue>
    </source>
</reference>
<gene>
    <name evidence="4" type="ORF">BSL78_21194</name>
</gene>
<evidence type="ECO:0008006" key="6">
    <source>
        <dbReference type="Google" id="ProtNLM"/>
    </source>
</evidence>
<dbReference type="Pfam" id="PF00531">
    <property type="entry name" value="Death"/>
    <property type="match status" value="1"/>
</dbReference>
<dbReference type="InterPro" id="IPR000488">
    <property type="entry name" value="Death_dom"/>
</dbReference>
<comment type="caution">
    <text evidence="4">The sequence shown here is derived from an EMBL/GenBank/DDBJ whole genome shotgun (WGS) entry which is preliminary data.</text>
</comment>
<dbReference type="GO" id="GO:0007165">
    <property type="term" value="P:signal transduction"/>
    <property type="evidence" value="ECO:0007669"/>
    <property type="project" value="InterPro"/>
</dbReference>
<dbReference type="PROSITE" id="PS50168">
    <property type="entry name" value="DED"/>
    <property type="match status" value="1"/>
</dbReference>
<feature type="domain" description="DED" evidence="3">
    <location>
        <begin position="11"/>
        <end position="90"/>
    </location>
</feature>
<dbReference type="Gene3D" id="1.10.533.10">
    <property type="entry name" value="Death Domain, Fas"/>
    <property type="match status" value="2"/>
</dbReference>
<dbReference type="SMART" id="SM00005">
    <property type="entry name" value="DEATH"/>
    <property type="match status" value="1"/>
</dbReference>
<evidence type="ECO:0000259" key="3">
    <source>
        <dbReference type="PROSITE" id="PS50168"/>
    </source>
</evidence>
<accession>A0A2G8K1W9</accession>
<dbReference type="InterPro" id="IPR016729">
    <property type="entry name" value="FADD"/>
</dbReference>
<feature type="region of interest" description="Disordered" evidence="1">
    <location>
        <begin position="95"/>
        <end position="124"/>
    </location>
</feature>
<evidence type="ECO:0000259" key="2">
    <source>
        <dbReference type="PROSITE" id="PS50017"/>
    </source>
</evidence>
<dbReference type="PANTHER" id="PTHR15077">
    <property type="entry name" value="FAS-ASSOCIATING DEATH DOMAIN-CONTAINING PROTEIN FADD"/>
    <property type="match status" value="1"/>
</dbReference>
<dbReference type="PROSITE" id="PS50017">
    <property type="entry name" value="DEATH_DOMAIN"/>
    <property type="match status" value="1"/>
</dbReference>
<dbReference type="GO" id="GO:0042981">
    <property type="term" value="P:regulation of apoptotic process"/>
    <property type="evidence" value="ECO:0007669"/>
    <property type="project" value="InterPro"/>
</dbReference>
<evidence type="ECO:0000256" key="1">
    <source>
        <dbReference type="SAM" id="MobiDB-lite"/>
    </source>
</evidence>
<protein>
    <recommendedName>
        <fullName evidence="6">Death domain-containing protein</fullName>
    </recommendedName>
</protein>
<feature type="compositionally biased region" description="Low complexity" evidence="1">
    <location>
        <begin position="95"/>
        <end position="107"/>
    </location>
</feature>
<dbReference type="PANTHER" id="PTHR15077:SF12">
    <property type="entry name" value="DEATH DOMAIN-CONTAINING PROTEIN"/>
    <property type="match status" value="1"/>
</dbReference>
<evidence type="ECO:0000313" key="5">
    <source>
        <dbReference type="Proteomes" id="UP000230750"/>
    </source>
</evidence>
<dbReference type="OrthoDB" id="100767at2759"/>
<dbReference type="EMBL" id="MRZV01000973">
    <property type="protein sequence ID" value="PIK41959.1"/>
    <property type="molecule type" value="Genomic_DNA"/>
</dbReference>
<dbReference type="CDD" id="cd01670">
    <property type="entry name" value="Death"/>
    <property type="match status" value="1"/>
</dbReference>
<dbReference type="InterPro" id="IPR001875">
    <property type="entry name" value="DED_dom"/>
</dbReference>
<organism evidence="4 5">
    <name type="scientific">Stichopus japonicus</name>
    <name type="common">Sea cucumber</name>
    <dbReference type="NCBI Taxonomy" id="307972"/>
    <lineage>
        <taxon>Eukaryota</taxon>
        <taxon>Metazoa</taxon>
        <taxon>Echinodermata</taxon>
        <taxon>Eleutherozoa</taxon>
        <taxon>Echinozoa</taxon>
        <taxon>Holothuroidea</taxon>
        <taxon>Aspidochirotacea</taxon>
        <taxon>Aspidochirotida</taxon>
        <taxon>Stichopodidae</taxon>
        <taxon>Apostichopus</taxon>
    </lineage>
</organism>
<feature type="domain" description="Death" evidence="2">
    <location>
        <begin position="140"/>
        <end position="210"/>
    </location>
</feature>
<dbReference type="InterPro" id="IPR011029">
    <property type="entry name" value="DEATH-like_dom_sf"/>
</dbReference>
<keyword evidence="5" id="KW-1185">Reference proteome</keyword>
<dbReference type="SUPFAM" id="SSF47986">
    <property type="entry name" value="DEATH domain"/>
    <property type="match status" value="2"/>
</dbReference>
<sequence length="215" mass="24356">MADTSKEQKKAFRTVLVDVGKTLTERHVKSLAFEYGITRADADKISEGWELFDVMSQDLSIDPQNVDPLLELLEKRNLNQGSDLLKKYKDKYQKGAAKTESTTSTPPSERKSDKPNQGNGANNIVDDDIISKLSKRLTREWRDVGRGLKITEAEMQDLTIDVRSGQRETIYQMLILWKRKHGDDATYGALIKALTNAGRKDLSDDIQKHCEISQE</sequence>